<sequence>MVAEELTQLRVQALLERSRVIQDACAKFHQQEAEKTAEKERKRLRKAGLLWEGEVTADDLRQAAEDQKAWLDRSR</sequence>
<keyword evidence="2" id="KW-1185">Reference proteome</keyword>
<dbReference type="Proteomes" id="UP001589733">
    <property type="component" value="Unassembled WGS sequence"/>
</dbReference>
<name>A0ABV6B6H4_9DEIO</name>
<evidence type="ECO:0000313" key="2">
    <source>
        <dbReference type="Proteomes" id="UP001589733"/>
    </source>
</evidence>
<organism evidence="1 2">
    <name type="scientific">Deinococcus oregonensis</name>
    <dbReference type="NCBI Taxonomy" id="1805970"/>
    <lineage>
        <taxon>Bacteria</taxon>
        <taxon>Thermotogati</taxon>
        <taxon>Deinococcota</taxon>
        <taxon>Deinococci</taxon>
        <taxon>Deinococcales</taxon>
        <taxon>Deinococcaceae</taxon>
        <taxon>Deinococcus</taxon>
    </lineage>
</organism>
<dbReference type="EMBL" id="JBHLYR010000087">
    <property type="protein sequence ID" value="MFB9995370.1"/>
    <property type="molecule type" value="Genomic_DNA"/>
</dbReference>
<gene>
    <name evidence="1" type="ORF">ACFFLM_25850</name>
</gene>
<proteinExistence type="predicted"/>
<evidence type="ECO:0000313" key="1">
    <source>
        <dbReference type="EMBL" id="MFB9995370.1"/>
    </source>
</evidence>
<dbReference type="RefSeq" id="WP_380017239.1">
    <property type="nucleotide sequence ID" value="NZ_JBHLYR010000087.1"/>
</dbReference>
<comment type="caution">
    <text evidence="1">The sequence shown here is derived from an EMBL/GenBank/DDBJ whole genome shotgun (WGS) entry which is preliminary data.</text>
</comment>
<accession>A0ABV6B6H4</accession>
<reference evidence="1 2" key="1">
    <citation type="submission" date="2024-09" db="EMBL/GenBank/DDBJ databases">
        <authorList>
            <person name="Sun Q."/>
            <person name="Mori K."/>
        </authorList>
    </citation>
    <scope>NUCLEOTIDE SEQUENCE [LARGE SCALE GENOMIC DNA]</scope>
    <source>
        <strain evidence="1 2">JCM 13503</strain>
    </source>
</reference>
<protein>
    <submittedName>
        <fullName evidence="1">Uncharacterized protein</fullName>
    </submittedName>
</protein>